<organism evidence="2 3">
    <name type="scientific">Proteus mirabilis</name>
    <dbReference type="NCBI Taxonomy" id="584"/>
    <lineage>
        <taxon>Bacteria</taxon>
        <taxon>Pseudomonadati</taxon>
        <taxon>Pseudomonadota</taxon>
        <taxon>Gammaproteobacteria</taxon>
        <taxon>Enterobacterales</taxon>
        <taxon>Morganellaceae</taxon>
        <taxon>Proteus</taxon>
    </lineage>
</organism>
<dbReference type="InterPro" id="IPR054252">
    <property type="entry name" value="Pam3_gp18"/>
</dbReference>
<proteinExistence type="predicted"/>
<dbReference type="EMBL" id="UAUE01000003">
    <property type="protein sequence ID" value="SPY94393.1"/>
    <property type="molecule type" value="Genomic_DNA"/>
</dbReference>
<evidence type="ECO:0000313" key="3">
    <source>
        <dbReference type="Proteomes" id="UP000251485"/>
    </source>
</evidence>
<accession>A0A2X2BHQ0</accession>
<protein>
    <submittedName>
        <fullName evidence="2">Phage protein</fullName>
    </submittedName>
</protein>
<feature type="domain" description="Cyanophage baseplate Pam3 plug gp18" evidence="1">
    <location>
        <begin position="1"/>
        <end position="93"/>
    </location>
</feature>
<dbReference type="Proteomes" id="UP000251485">
    <property type="component" value="Unassembled WGS sequence"/>
</dbReference>
<dbReference type="RefSeq" id="WP_004250595.1">
    <property type="nucleotide sequence ID" value="NZ_AP026827.1"/>
</dbReference>
<gene>
    <name evidence="2" type="ORF">NCTC10975_00733</name>
</gene>
<name>A0A2X2BHQ0_PROMI</name>
<dbReference type="Pfam" id="PF22479">
    <property type="entry name" value="Pam3_gp18"/>
    <property type="match status" value="1"/>
</dbReference>
<evidence type="ECO:0000259" key="1">
    <source>
        <dbReference type="Pfam" id="PF22479"/>
    </source>
</evidence>
<evidence type="ECO:0000313" key="2">
    <source>
        <dbReference type="EMBL" id="SPY94393.1"/>
    </source>
</evidence>
<reference evidence="2 3" key="1">
    <citation type="submission" date="2018-06" db="EMBL/GenBank/DDBJ databases">
        <authorList>
            <consortium name="Pathogen Informatics"/>
            <person name="Doyle S."/>
        </authorList>
    </citation>
    <scope>NUCLEOTIDE SEQUENCE [LARGE SCALE GENOMIC DNA]</scope>
    <source>
        <strain evidence="2 3">NCTC10975</strain>
    </source>
</reference>
<sequence>MKVIPLKAIPNQRLSVNLKGVNWTLTIKAGRHAMYLDIERESEVIAVGMRAVANTPIIPYRYLTDGTNLAFITENDDLPWYESFDRTQSLIIWSDDGLTTNTGGD</sequence>
<dbReference type="AlphaFoldDB" id="A0A2X2BHQ0"/>